<accession>A0ABT6XKS1</accession>
<comment type="caution">
    <text evidence="1">The sequence shown here is derived from an EMBL/GenBank/DDBJ whole genome shotgun (WGS) entry which is preliminary data.</text>
</comment>
<proteinExistence type="predicted"/>
<keyword evidence="2" id="KW-1185">Reference proteome</keyword>
<protein>
    <submittedName>
        <fullName evidence="1">Uncharacterized protein</fullName>
    </submittedName>
</protein>
<evidence type="ECO:0000313" key="1">
    <source>
        <dbReference type="EMBL" id="MDI9240759.1"/>
    </source>
</evidence>
<name>A0ABT6XKS1_9GAMM</name>
<gene>
    <name evidence="1" type="ORF">QLQ15_17790</name>
</gene>
<reference evidence="1 2" key="1">
    <citation type="submission" date="2023-05" db="EMBL/GenBank/DDBJ databases">
        <title>Lysobacter sp. strain LF1 Genome sequencing and assembly.</title>
        <authorList>
            <person name="Jung Y."/>
        </authorList>
    </citation>
    <scope>NUCLEOTIDE SEQUENCE [LARGE SCALE GENOMIC DNA]</scope>
    <source>
        <strain evidence="1 2">LF1</strain>
    </source>
</reference>
<organism evidence="1 2">
    <name type="scientific">Lysobacter stagni</name>
    <dbReference type="NCBI Taxonomy" id="3045172"/>
    <lineage>
        <taxon>Bacteria</taxon>
        <taxon>Pseudomonadati</taxon>
        <taxon>Pseudomonadota</taxon>
        <taxon>Gammaproteobacteria</taxon>
        <taxon>Lysobacterales</taxon>
        <taxon>Lysobacteraceae</taxon>
        <taxon>Lysobacter</taxon>
    </lineage>
</organism>
<dbReference type="Proteomes" id="UP001321580">
    <property type="component" value="Unassembled WGS sequence"/>
</dbReference>
<dbReference type="RefSeq" id="WP_283214240.1">
    <property type="nucleotide sequence ID" value="NZ_JASGBI010000002.1"/>
</dbReference>
<evidence type="ECO:0000313" key="2">
    <source>
        <dbReference type="Proteomes" id="UP001321580"/>
    </source>
</evidence>
<sequence>MNAPERNEEPRCHWCGKRQPTLTTGEIRVRTGDEPPAVDGFYVVWLLGSSIPRVLSWRHEWSEWRAGDCCVTVDRYFGPLPN</sequence>
<dbReference type="EMBL" id="JASGBI010000002">
    <property type="protein sequence ID" value="MDI9240759.1"/>
    <property type="molecule type" value="Genomic_DNA"/>
</dbReference>